<comment type="caution">
    <text evidence="2">The sequence shown here is derived from an EMBL/GenBank/DDBJ whole genome shotgun (WGS) entry which is preliminary data.</text>
</comment>
<dbReference type="RefSeq" id="WP_208674460.1">
    <property type="nucleotide sequence ID" value="NZ_JAUHTC010000101.1"/>
</dbReference>
<reference evidence="2" key="1">
    <citation type="submission" date="2023-07" db="EMBL/GenBank/DDBJ databases">
        <title>Degradation of tert-butanol by M. austroafricanum TBA100.</title>
        <authorList>
            <person name="Helbich S."/>
            <person name="Vainshtein Y."/>
        </authorList>
    </citation>
    <scope>NUCLEOTIDE SEQUENCE</scope>
    <source>
        <strain evidence="2">TBA100</strain>
    </source>
</reference>
<dbReference type="Proteomes" id="UP001172687">
    <property type="component" value="Unassembled WGS sequence"/>
</dbReference>
<sequence length="453" mass="46692">MQQALPVAFGAATRSLDVKSASRVNKYLVAGAAMVCAGAIAVNPVAPTNSMPDIRQAAVQLTASTNPVLENPLLVWQNVFTNSFTQAGAIGTALWNNPFPILNQIGENQVGHLKTIWGMTAAEAGTRRGTGLVGAAEGVQRSLTNLPVRLQAAGEFLAAGQFTEALVELNTWALVAMENLAFPLTSLLTIPKAMFDAVGRVYDSLITRGNIITISKGLMSPPITAFFAAMNVADTVFASVKEGNLKDAFTALVNAPGLITGAFLNGYKPYFGHDEEGNPIYSPENFPGLFSAGGTLDALFVKLPQTIAAALKKPVVPAVTSTSTPATSALVTLDVPGATPAEVTPVSSTTEQTPETDPAAGAVADEETEVPAEPGATPEAEDTTDPVVDETTDDVVENEIADEVEDTTETEGADAGAADEDAADDADDAGADDESSAADSSSDSDAGSDTDSE</sequence>
<feature type="compositionally biased region" description="Polar residues" evidence="1">
    <location>
        <begin position="345"/>
        <end position="355"/>
    </location>
</feature>
<feature type="region of interest" description="Disordered" evidence="1">
    <location>
        <begin position="340"/>
        <end position="453"/>
    </location>
</feature>
<protein>
    <recommendedName>
        <fullName evidence="4">PE-PPE domain-containing protein</fullName>
    </recommendedName>
</protein>
<evidence type="ECO:0000313" key="3">
    <source>
        <dbReference type="Proteomes" id="UP001172687"/>
    </source>
</evidence>
<dbReference type="EMBL" id="JAUHTC010000101">
    <property type="protein sequence ID" value="MDN4522782.1"/>
    <property type="molecule type" value="Genomic_DNA"/>
</dbReference>
<accession>A0ABT8HR56</accession>
<gene>
    <name evidence="2" type="ORF">QYF68_33895</name>
</gene>
<evidence type="ECO:0000256" key="1">
    <source>
        <dbReference type="SAM" id="MobiDB-lite"/>
    </source>
</evidence>
<keyword evidence="3" id="KW-1185">Reference proteome</keyword>
<evidence type="ECO:0008006" key="4">
    <source>
        <dbReference type="Google" id="ProtNLM"/>
    </source>
</evidence>
<organism evidence="2 3">
    <name type="scientific">Mycolicibacterium austroafricanum</name>
    <name type="common">Mycobacterium austroafricanum</name>
    <dbReference type="NCBI Taxonomy" id="39687"/>
    <lineage>
        <taxon>Bacteria</taxon>
        <taxon>Bacillati</taxon>
        <taxon>Actinomycetota</taxon>
        <taxon>Actinomycetes</taxon>
        <taxon>Mycobacteriales</taxon>
        <taxon>Mycobacteriaceae</taxon>
        <taxon>Mycolicibacterium</taxon>
    </lineage>
</organism>
<proteinExistence type="predicted"/>
<name>A0ABT8HR56_MYCAO</name>
<feature type="compositionally biased region" description="Acidic residues" evidence="1">
    <location>
        <begin position="379"/>
        <end position="436"/>
    </location>
</feature>
<evidence type="ECO:0000313" key="2">
    <source>
        <dbReference type="EMBL" id="MDN4522782.1"/>
    </source>
</evidence>